<keyword evidence="1" id="KW-0812">Transmembrane</keyword>
<dbReference type="AlphaFoldDB" id="A0A4U8VZP4"/>
<feature type="transmembrane region" description="Helical" evidence="1">
    <location>
        <begin position="30"/>
        <end position="51"/>
    </location>
</feature>
<dbReference type="EMBL" id="LR215973">
    <property type="protein sequence ID" value="VFA98285.1"/>
    <property type="molecule type" value="Genomic_DNA"/>
</dbReference>
<evidence type="ECO:0000313" key="2">
    <source>
        <dbReference type="EMBL" id="VFA98285.1"/>
    </source>
</evidence>
<protein>
    <submittedName>
        <fullName evidence="2">Uncharacterized protein</fullName>
    </submittedName>
</protein>
<dbReference type="Proteomes" id="UP000290439">
    <property type="component" value="Chromosome"/>
</dbReference>
<gene>
    <name evidence="2" type="ORF">NCTC10797_02052</name>
</gene>
<keyword evidence="1" id="KW-1133">Transmembrane helix</keyword>
<sequence>MPPVAGLVGGGGIGLVYLGLFGPRIDPAPFAAGIALTLLSVGLAGWLSRSWRDAGVMPRRRTDEPVQRWKQIAAFAVPVGLTVAVGQYLGSHTGGLRWMCLPLGLLFGCWLWFALARQRAATCRS</sequence>
<feature type="transmembrane region" description="Helical" evidence="1">
    <location>
        <begin position="72"/>
        <end position="90"/>
    </location>
</feature>
<keyword evidence="1" id="KW-0472">Membrane</keyword>
<organism evidence="2 3">
    <name type="scientific">Nocardia cyriacigeorgica</name>
    <dbReference type="NCBI Taxonomy" id="135487"/>
    <lineage>
        <taxon>Bacteria</taxon>
        <taxon>Bacillati</taxon>
        <taxon>Actinomycetota</taxon>
        <taxon>Actinomycetes</taxon>
        <taxon>Mycobacteriales</taxon>
        <taxon>Nocardiaceae</taxon>
        <taxon>Nocardia</taxon>
    </lineage>
</organism>
<name>A0A4U8VZP4_9NOCA</name>
<evidence type="ECO:0000313" key="3">
    <source>
        <dbReference type="Proteomes" id="UP000290439"/>
    </source>
</evidence>
<accession>A0A4U8VZP4</accession>
<evidence type="ECO:0000256" key="1">
    <source>
        <dbReference type="SAM" id="Phobius"/>
    </source>
</evidence>
<feature type="transmembrane region" description="Helical" evidence="1">
    <location>
        <begin position="96"/>
        <end position="115"/>
    </location>
</feature>
<reference evidence="2 3" key="1">
    <citation type="submission" date="2019-02" db="EMBL/GenBank/DDBJ databases">
        <authorList>
            <consortium name="Pathogen Informatics"/>
        </authorList>
    </citation>
    <scope>NUCLEOTIDE SEQUENCE [LARGE SCALE GENOMIC DNA]</scope>
    <source>
        <strain evidence="2 3">3012STDY6756504</strain>
    </source>
</reference>
<proteinExistence type="predicted"/>